<name>A0A5C5Z9D2_9BACT</name>
<comment type="caution">
    <text evidence="1">The sequence shown here is derived from an EMBL/GenBank/DDBJ whole genome shotgun (WGS) entry which is preliminary data.</text>
</comment>
<dbReference type="Proteomes" id="UP000315010">
    <property type="component" value="Unassembled WGS sequence"/>
</dbReference>
<evidence type="ECO:0000313" key="2">
    <source>
        <dbReference type="Proteomes" id="UP000315010"/>
    </source>
</evidence>
<protein>
    <submittedName>
        <fullName evidence="1">Uncharacterized protein</fullName>
    </submittedName>
</protein>
<reference evidence="1 2" key="1">
    <citation type="submission" date="2019-02" db="EMBL/GenBank/DDBJ databases">
        <title>Deep-cultivation of Planctomycetes and their phenomic and genomic characterization uncovers novel biology.</title>
        <authorList>
            <person name="Wiegand S."/>
            <person name="Jogler M."/>
            <person name="Boedeker C."/>
            <person name="Pinto D."/>
            <person name="Vollmers J."/>
            <person name="Rivas-Marin E."/>
            <person name="Kohn T."/>
            <person name="Peeters S.H."/>
            <person name="Heuer A."/>
            <person name="Rast P."/>
            <person name="Oberbeckmann S."/>
            <person name="Bunk B."/>
            <person name="Jeske O."/>
            <person name="Meyerdierks A."/>
            <person name="Storesund J.E."/>
            <person name="Kallscheuer N."/>
            <person name="Luecker S."/>
            <person name="Lage O.M."/>
            <person name="Pohl T."/>
            <person name="Merkel B.J."/>
            <person name="Hornburger P."/>
            <person name="Mueller R.-W."/>
            <person name="Bruemmer F."/>
            <person name="Labrenz M."/>
            <person name="Spormann A.M."/>
            <person name="Op Den Camp H."/>
            <person name="Overmann J."/>
            <person name="Amann R."/>
            <person name="Jetten M.S.M."/>
            <person name="Mascher T."/>
            <person name="Medema M.H."/>
            <person name="Devos D.P."/>
            <person name="Kaster A.-K."/>
            <person name="Ovreas L."/>
            <person name="Rohde M."/>
            <person name="Galperin M.Y."/>
            <person name="Jogler C."/>
        </authorList>
    </citation>
    <scope>NUCLEOTIDE SEQUENCE [LARGE SCALE GENOMIC DNA]</scope>
    <source>
        <strain evidence="1 2">CA13</strain>
    </source>
</reference>
<dbReference type="EMBL" id="SJPJ01000001">
    <property type="protein sequence ID" value="TWT83932.1"/>
    <property type="molecule type" value="Genomic_DNA"/>
</dbReference>
<sequence length="302" mass="32343">MILVGGAIQFYSQTLTVQDLDIRQVHLASAVMQMIEDDLRASQHPAPIDTSALESLLASTASQTIGGAANAAGDVDLSAAGVESGDDSTAVEVDAATTDLEMGASVLQTPGLIGNQYQIQVDLSRLPRLEEYTVMMDVTNANIDDIPSDLKTVTYYVQQPGMIGGVVDSLDQLDVDATSQTEMGASGGLVRRVLDRAATTYSINSGSMVTLNQTGELLAPEITAIEFEYWDGTMWLLEWNSDEYGELPAAVRVSISMQSPDTLSTDAADEITTRVFTHIVRLPMARPIETTETESESTEVAL</sequence>
<organism evidence="1 2">
    <name type="scientific">Novipirellula herctigrandis</name>
    <dbReference type="NCBI Taxonomy" id="2527986"/>
    <lineage>
        <taxon>Bacteria</taxon>
        <taxon>Pseudomonadati</taxon>
        <taxon>Planctomycetota</taxon>
        <taxon>Planctomycetia</taxon>
        <taxon>Pirellulales</taxon>
        <taxon>Pirellulaceae</taxon>
        <taxon>Novipirellula</taxon>
    </lineage>
</organism>
<dbReference type="AlphaFoldDB" id="A0A5C5Z9D2"/>
<dbReference type="SUPFAM" id="SSF54523">
    <property type="entry name" value="Pili subunits"/>
    <property type="match status" value="1"/>
</dbReference>
<dbReference type="InterPro" id="IPR045584">
    <property type="entry name" value="Pilin-like"/>
</dbReference>
<keyword evidence="2" id="KW-1185">Reference proteome</keyword>
<proteinExistence type="predicted"/>
<gene>
    <name evidence="1" type="ORF">CA13_54060</name>
</gene>
<accession>A0A5C5Z9D2</accession>
<evidence type="ECO:0000313" key="1">
    <source>
        <dbReference type="EMBL" id="TWT83932.1"/>
    </source>
</evidence>